<name>A0A643JRF5_9EURY</name>
<protein>
    <submittedName>
        <fullName evidence="2">PGF-CTERM sorting domain-containing protein</fullName>
    </submittedName>
</protein>
<dbReference type="InterPro" id="IPR026452">
    <property type="entry name" value="Surf_glycop_sig_pep"/>
</dbReference>
<feature type="compositionally biased region" description="Low complexity" evidence="1">
    <location>
        <begin position="83"/>
        <end position="92"/>
    </location>
</feature>
<dbReference type="NCBIfam" id="TIGR04207">
    <property type="entry name" value="halo_sig_pep"/>
    <property type="match status" value="1"/>
</dbReference>
<evidence type="ECO:0000256" key="1">
    <source>
        <dbReference type="SAM" id="MobiDB-lite"/>
    </source>
</evidence>
<comment type="caution">
    <text evidence="2">The sequence shown here is derived from an EMBL/GenBank/DDBJ whole genome shotgun (WGS) entry which is preliminary data.</text>
</comment>
<gene>
    <name evidence="2" type="ORF">Hfx1149_14690</name>
</gene>
<proteinExistence type="predicted"/>
<evidence type="ECO:0000313" key="2">
    <source>
        <dbReference type="EMBL" id="KAB1185679.1"/>
    </source>
</evidence>
<feature type="non-terminal residue" evidence="2">
    <location>
        <position position="107"/>
    </location>
</feature>
<dbReference type="AlphaFoldDB" id="A0A643JRF5"/>
<accession>A0A643JRF5</accession>
<dbReference type="RefSeq" id="WP_191965497.1">
    <property type="nucleotide sequence ID" value="NZ_VZUS01000003.1"/>
</dbReference>
<dbReference type="EMBL" id="VZUS01000003">
    <property type="protein sequence ID" value="KAB1185679.1"/>
    <property type="molecule type" value="Genomic_DNA"/>
</dbReference>
<organism evidence="2">
    <name type="scientific">Haloferax sp. CBA1149</name>
    <dbReference type="NCBI Taxonomy" id="2650753"/>
    <lineage>
        <taxon>Archaea</taxon>
        <taxon>Methanobacteriati</taxon>
        <taxon>Methanobacteriota</taxon>
        <taxon>Stenosarchaea group</taxon>
        <taxon>Halobacteria</taxon>
        <taxon>Halobacteriales</taxon>
        <taxon>Haloferacaceae</taxon>
        <taxon>Haloferax</taxon>
    </lineage>
</organism>
<feature type="region of interest" description="Disordered" evidence="1">
    <location>
        <begin position="74"/>
        <end position="107"/>
    </location>
</feature>
<reference evidence="2" key="1">
    <citation type="submission" date="2019-09" db="EMBL/GenBank/DDBJ databases">
        <title>Genomic analysis of Haloferax sp. CBA1149.</title>
        <authorList>
            <person name="Roh S.W."/>
        </authorList>
    </citation>
    <scope>NUCLEOTIDE SEQUENCE</scope>
    <source>
        <strain evidence="2">CBA1149</strain>
    </source>
</reference>
<sequence>MVFSVFAGTVALSGSAAADASDISLNGTTAGTAVTVEKSASGSTTVSASVTDGATDDGANVYVWVDINNNGVLNTGEPNASATSSDGSTVDVGDIDVSDVSDGTYDV</sequence>